<dbReference type="EMBL" id="FNRM01000006">
    <property type="protein sequence ID" value="SEA78544.1"/>
    <property type="molecule type" value="Genomic_DNA"/>
</dbReference>
<sequence>MKLYPYQNLKAGNLGLLLFVARVLGIFSMALLTIAVCIVLFGIWWFFVPDIVLTDPDPTALYKESRFQLSALTSTSFIAAVFAGFSFVLAFISGVSAAIVSWEASLLNRGKKIAVNE</sequence>
<keyword evidence="1" id="KW-1133">Transmembrane helix</keyword>
<proteinExistence type="predicted"/>
<feature type="transmembrane region" description="Helical" evidence="1">
    <location>
        <begin position="77"/>
        <end position="102"/>
    </location>
</feature>
<evidence type="ECO:0000313" key="2">
    <source>
        <dbReference type="EMBL" id="SEA78544.1"/>
    </source>
</evidence>
<accession>A0A1H4E0G6</accession>
<organism evidence="2 3">
    <name type="scientific">Alkalimonas amylolytica</name>
    <dbReference type="NCBI Taxonomy" id="152573"/>
    <lineage>
        <taxon>Bacteria</taxon>
        <taxon>Pseudomonadati</taxon>
        <taxon>Pseudomonadota</taxon>
        <taxon>Gammaproteobacteria</taxon>
        <taxon>Alkalimonas</taxon>
    </lineage>
</organism>
<protein>
    <submittedName>
        <fullName evidence="2">Uncharacterized protein</fullName>
    </submittedName>
</protein>
<dbReference type="OrthoDB" id="6332082at2"/>
<keyword evidence="3" id="KW-1185">Reference proteome</keyword>
<name>A0A1H4E0G6_ALKAM</name>
<dbReference type="RefSeq" id="WP_091343428.1">
    <property type="nucleotide sequence ID" value="NZ_FNRM01000006.1"/>
</dbReference>
<gene>
    <name evidence="2" type="ORF">SAMN04488051_106144</name>
</gene>
<dbReference type="Proteomes" id="UP000198773">
    <property type="component" value="Unassembled WGS sequence"/>
</dbReference>
<evidence type="ECO:0000313" key="3">
    <source>
        <dbReference type="Proteomes" id="UP000198773"/>
    </source>
</evidence>
<evidence type="ECO:0000256" key="1">
    <source>
        <dbReference type="SAM" id="Phobius"/>
    </source>
</evidence>
<reference evidence="2 3" key="1">
    <citation type="submission" date="2016-10" db="EMBL/GenBank/DDBJ databases">
        <authorList>
            <person name="de Groot N.N."/>
        </authorList>
    </citation>
    <scope>NUCLEOTIDE SEQUENCE [LARGE SCALE GENOMIC DNA]</scope>
    <source>
        <strain evidence="2 3">CGMCC 1.3430</strain>
    </source>
</reference>
<keyword evidence="1" id="KW-0812">Transmembrane</keyword>
<keyword evidence="1" id="KW-0472">Membrane</keyword>
<feature type="transmembrane region" description="Helical" evidence="1">
    <location>
        <begin position="21"/>
        <end position="47"/>
    </location>
</feature>
<dbReference type="STRING" id="152573.SAMN04488051_106144"/>
<dbReference type="AlphaFoldDB" id="A0A1H4E0G6"/>